<dbReference type="GO" id="GO:0009535">
    <property type="term" value="C:chloroplast thylakoid membrane"/>
    <property type="evidence" value="ECO:0007669"/>
    <property type="project" value="UniProtKB-SubCell"/>
</dbReference>
<keyword evidence="14" id="KW-0934">Plastid</keyword>
<protein>
    <recommendedName>
        <fullName evidence="11">ATP synthase subunit b, chloroplastic</fullName>
    </recommendedName>
    <alternativeName>
        <fullName evidence="11">ATP synthase F(0) sector subunit b</fullName>
    </alternativeName>
    <alternativeName>
        <fullName evidence="11">ATPase subunit I</fullName>
    </alternativeName>
</protein>
<keyword evidence="14" id="KW-0150">Chloroplast</keyword>
<keyword evidence="2 11" id="KW-0813">Transport</keyword>
<comment type="function">
    <text evidence="11">Component of the F(0) channel, it forms part of the peripheral stalk, linking F(1) to F(0).</text>
</comment>
<keyword evidence="6 11" id="KW-1133">Transmembrane helix</keyword>
<dbReference type="AlphaFoldDB" id="A0A1X9RQ01"/>
<evidence type="ECO:0000256" key="10">
    <source>
        <dbReference type="ARBA" id="ARBA00025198"/>
    </source>
</evidence>
<dbReference type="PANTHER" id="PTHR34264:SF3">
    <property type="entry name" value="ATP SYNTHASE SUBUNIT B, CHLOROPLASTIC"/>
    <property type="match status" value="1"/>
</dbReference>
<dbReference type="InterPro" id="IPR002146">
    <property type="entry name" value="ATP_synth_b/b'su_bac/chlpt"/>
</dbReference>
<evidence type="ECO:0000256" key="13">
    <source>
        <dbReference type="SAM" id="Coils"/>
    </source>
</evidence>
<comment type="similarity">
    <text evidence="11 12">Belongs to the ATPase B chain family.</text>
</comment>
<geneLocation type="chloroplast" evidence="14"/>
<evidence type="ECO:0000256" key="9">
    <source>
        <dbReference type="ARBA" id="ARBA00023310"/>
    </source>
</evidence>
<proteinExistence type="inferred from homology"/>
<keyword evidence="13" id="KW-0175">Coiled coil</keyword>
<evidence type="ECO:0000256" key="5">
    <source>
        <dbReference type="ARBA" id="ARBA00022781"/>
    </source>
</evidence>
<dbReference type="GO" id="GO:0045259">
    <property type="term" value="C:proton-transporting ATP synthase complex"/>
    <property type="evidence" value="ECO:0007669"/>
    <property type="project" value="UniProtKB-KW"/>
</dbReference>
<dbReference type="PANTHER" id="PTHR34264">
    <property type="entry name" value="ATP SYNTHASE SUBUNIT B, CHLOROPLASTIC"/>
    <property type="match status" value="1"/>
</dbReference>
<keyword evidence="3 11" id="KW-0138">CF(0)</keyword>
<dbReference type="CDD" id="cd06503">
    <property type="entry name" value="ATP-synt_Fo_b"/>
    <property type="match status" value="1"/>
</dbReference>
<evidence type="ECO:0000313" key="14">
    <source>
        <dbReference type="EMBL" id="ARQ82241.1"/>
    </source>
</evidence>
<accession>A0A1X9RQ01</accession>
<evidence type="ECO:0000256" key="6">
    <source>
        <dbReference type="ARBA" id="ARBA00022989"/>
    </source>
</evidence>
<dbReference type="HAMAP" id="MF_01398">
    <property type="entry name" value="ATP_synth_b_bprime"/>
    <property type="match status" value="1"/>
</dbReference>
<feature type="coiled-coil region" evidence="13">
    <location>
        <begin position="44"/>
        <end position="110"/>
    </location>
</feature>
<evidence type="ECO:0000256" key="2">
    <source>
        <dbReference type="ARBA" id="ARBA00022448"/>
    </source>
</evidence>
<evidence type="ECO:0000256" key="12">
    <source>
        <dbReference type="RuleBase" id="RU003848"/>
    </source>
</evidence>
<dbReference type="GO" id="GO:0046933">
    <property type="term" value="F:proton-transporting ATP synthase activity, rotational mechanism"/>
    <property type="evidence" value="ECO:0007669"/>
    <property type="project" value="UniProtKB-UniRule"/>
</dbReference>
<keyword evidence="5 11" id="KW-0375">Hydrogen ion transport</keyword>
<keyword evidence="7 11" id="KW-0406">Ion transport</keyword>
<gene>
    <name evidence="11 14" type="primary">atpF</name>
</gene>
<dbReference type="EMBL" id="KY509314">
    <property type="protein sequence ID" value="ARQ82241.1"/>
    <property type="molecule type" value="Genomic_DNA"/>
</dbReference>
<comment type="function">
    <text evidence="10 11">F(1)F(0) ATP synthase produces ATP from ADP in the presence of a proton or sodium gradient. F-type ATPases consist of two structural domains, F(1) containing the extramembraneous catalytic core and F(0) containing the membrane proton channel, linked together by a central stalk and a peripheral stalk. During catalysis, ATP synthesis in the catalytic domain of F(1) is coupled via a rotary mechanism of the central stalk subunits to proton translocation.</text>
</comment>
<evidence type="ECO:0000256" key="11">
    <source>
        <dbReference type="HAMAP-Rule" id="MF_01398"/>
    </source>
</evidence>
<evidence type="ECO:0000256" key="8">
    <source>
        <dbReference type="ARBA" id="ARBA00023136"/>
    </source>
</evidence>
<sequence>MNIQFNTNLLETNVINLAVVIGIVISFVGDALKSLLSNRQNLILSNLEEANKRAINAEQKLFEAREKFESAKIKAQEIQNQSINTINKDRIQFKTQTKEAVQRLENLKKETLTFQQKKALTILSKKVIALSLKQVKNKLQSRTDLKFQNSINNFYIALLRNYESFN</sequence>
<feature type="transmembrane region" description="Helical" evidence="11">
    <location>
        <begin position="14"/>
        <end position="32"/>
    </location>
</feature>
<evidence type="ECO:0000256" key="7">
    <source>
        <dbReference type="ARBA" id="ARBA00023065"/>
    </source>
</evidence>
<dbReference type="Pfam" id="PF00430">
    <property type="entry name" value="ATP-synt_B"/>
    <property type="match status" value="1"/>
</dbReference>
<organism evidence="14">
    <name type="scientific">Ostreobium sp. HV05042</name>
    <dbReference type="NCBI Taxonomy" id="1979227"/>
    <lineage>
        <taxon>Eukaryota</taxon>
        <taxon>Viridiplantae</taxon>
        <taxon>Chlorophyta</taxon>
        <taxon>core chlorophytes</taxon>
        <taxon>Ulvophyceae</taxon>
        <taxon>TCBD clade</taxon>
        <taxon>Bryopsidales</taxon>
        <taxon>Ostreobineae</taxon>
        <taxon>Ostreobiaceae</taxon>
        <taxon>Ostreobium</taxon>
    </lineage>
</organism>
<keyword evidence="9 11" id="KW-0066">ATP synthesis</keyword>
<keyword evidence="4 11" id="KW-0812">Transmembrane</keyword>
<comment type="subcellular location">
    <subcellularLocation>
        <location evidence="1">Membrane</location>
        <topology evidence="1">Single-pass membrane protein</topology>
    </subcellularLocation>
    <subcellularLocation>
        <location evidence="11">Plastid</location>
        <location evidence="11">Chloroplast thylakoid membrane</location>
        <topology evidence="11">Single-pass membrane protein</topology>
    </subcellularLocation>
</comment>
<keyword evidence="8 11" id="KW-0472">Membrane</keyword>
<evidence type="ECO:0000256" key="3">
    <source>
        <dbReference type="ARBA" id="ARBA00022547"/>
    </source>
</evidence>
<keyword evidence="11" id="KW-0793">Thylakoid</keyword>
<reference evidence="14" key="1">
    <citation type="journal article" date="2017" name="J. Phycol.">
        <title>Phylogenetic position of the coral symbiont Ostreobium (Ulvophyceae) inferred from chloroplast genome data.</title>
        <authorList>
            <person name="Verbruggen H."/>
            <person name="Marcelino V.R."/>
            <person name="Guiry M.D."/>
            <person name="Cremen M.C."/>
            <person name="Jackson C.J."/>
        </authorList>
    </citation>
    <scope>NUCLEOTIDE SEQUENCE</scope>
</reference>
<comment type="miscellaneous">
    <text evidence="11">In plastids the F-type ATPase is also known as CF(1)CF(0).</text>
</comment>
<name>A0A1X9RQ01_9CHLO</name>
<evidence type="ECO:0000256" key="1">
    <source>
        <dbReference type="ARBA" id="ARBA00004167"/>
    </source>
</evidence>
<comment type="subunit">
    <text evidence="11">F-type ATPases have 2 components, F(1) - the catalytic core - and F(0) - the membrane proton channel. F(1) has five subunits: alpha(3), beta(3), gamma(1), delta(1), epsilon(1). F(0) has four main subunits: a(1), b(1), b'(1) and c(10-14). The alpha and beta chains form an alternating ring which encloses part of the gamma chain. F(1) is attached to F(0) by a central stalk formed by the gamma and epsilon chains, while a peripheral stalk is formed by the delta, b and b' chains.</text>
</comment>
<evidence type="ECO:0000256" key="4">
    <source>
        <dbReference type="ARBA" id="ARBA00022692"/>
    </source>
</evidence>